<organism evidence="14 15">
    <name type="scientific">Jeotgalibacillus campisalis</name>
    <dbReference type="NCBI Taxonomy" id="220754"/>
    <lineage>
        <taxon>Bacteria</taxon>
        <taxon>Bacillati</taxon>
        <taxon>Bacillota</taxon>
        <taxon>Bacilli</taxon>
        <taxon>Bacillales</taxon>
        <taxon>Caryophanaceae</taxon>
        <taxon>Jeotgalibacillus</taxon>
    </lineage>
</organism>
<dbReference type="GO" id="GO:0103023">
    <property type="term" value="F:ITPase activity"/>
    <property type="evidence" value="ECO:0007669"/>
    <property type="project" value="UniProtKB-EC"/>
</dbReference>
<dbReference type="InterPro" id="IPR026533">
    <property type="entry name" value="NTPase/PRRC1"/>
</dbReference>
<dbReference type="EC" id="3.6.1.73" evidence="9"/>
<dbReference type="InterPro" id="IPR050299">
    <property type="entry name" value="YjjX_NTPase"/>
</dbReference>
<evidence type="ECO:0000256" key="2">
    <source>
        <dbReference type="ARBA" id="ARBA00001946"/>
    </source>
</evidence>
<dbReference type="GO" id="GO:0046872">
    <property type="term" value="F:metal ion binding"/>
    <property type="evidence" value="ECO:0007669"/>
    <property type="project" value="UniProtKB-KW"/>
</dbReference>
<evidence type="ECO:0000256" key="1">
    <source>
        <dbReference type="ARBA" id="ARBA00001936"/>
    </source>
</evidence>
<comment type="caution">
    <text evidence="14">The sequence shown here is derived from an EMBL/GenBank/DDBJ whole genome shotgun (WGS) entry which is preliminary data.</text>
</comment>
<accession>A0A0C2VPK3</accession>
<comment type="cofactor">
    <cofactor evidence="2">
        <name>Mg(2+)</name>
        <dbReference type="ChEBI" id="CHEBI:18420"/>
    </cofactor>
</comment>
<evidence type="ECO:0000259" key="13">
    <source>
        <dbReference type="Pfam" id="PF01931"/>
    </source>
</evidence>
<keyword evidence="7" id="KW-0546">Nucleotide metabolism</keyword>
<evidence type="ECO:0000256" key="10">
    <source>
        <dbReference type="ARBA" id="ARBA00048174"/>
    </source>
</evidence>
<sequence>MSDSIVIAAGTKNKAKIAAIEKSLRSMADAPFQLEAYAVSSEVSEQPLGDEETMAGAVNRASNALLSSPHAQIGIGLEGGVIETSHGLFLCNWGALKDKNMNAPIFAGGARILLPNAVADELRAGKELGPVMESFSQRKDIRQQEGAIGIFTNGRMTRAEMFSHIVALLYGQWEIKSGKEKQIEKR</sequence>
<proteinExistence type="inferred from homology"/>
<keyword evidence="3" id="KW-0479">Metal-binding</keyword>
<comment type="cofactor">
    <cofactor evidence="1">
        <name>Mn(2+)</name>
        <dbReference type="ChEBI" id="CHEBI:29035"/>
    </cofactor>
</comment>
<dbReference type="NCBIfam" id="NF002850">
    <property type="entry name" value="PRK03114.1"/>
    <property type="match status" value="1"/>
</dbReference>
<dbReference type="Proteomes" id="UP000031972">
    <property type="component" value="Unassembled WGS sequence"/>
</dbReference>
<dbReference type="Gene3D" id="3.90.950.10">
    <property type="match status" value="1"/>
</dbReference>
<evidence type="ECO:0000256" key="4">
    <source>
        <dbReference type="ARBA" id="ARBA00022741"/>
    </source>
</evidence>
<evidence type="ECO:0000313" key="14">
    <source>
        <dbReference type="EMBL" id="KIL46376.1"/>
    </source>
</evidence>
<feature type="domain" description="Non-canonical purine NTP phosphatase/PRRC1" evidence="13">
    <location>
        <begin position="10"/>
        <end position="167"/>
    </location>
</feature>
<keyword evidence="8" id="KW-0464">Manganese</keyword>
<dbReference type="GO" id="GO:0009117">
    <property type="term" value="P:nucleotide metabolic process"/>
    <property type="evidence" value="ECO:0007669"/>
    <property type="project" value="UniProtKB-KW"/>
</dbReference>
<dbReference type="EMBL" id="JXRR01000017">
    <property type="protein sequence ID" value="KIL46376.1"/>
    <property type="molecule type" value="Genomic_DNA"/>
</dbReference>
<keyword evidence="5" id="KW-0378">Hydrolase</keyword>
<dbReference type="Pfam" id="PF01931">
    <property type="entry name" value="NTPase_I-T"/>
    <property type="match status" value="1"/>
</dbReference>
<dbReference type="GO" id="GO:0000166">
    <property type="term" value="F:nucleotide binding"/>
    <property type="evidence" value="ECO:0007669"/>
    <property type="project" value="UniProtKB-KW"/>
</dbReference>
<dbReference type="InterPro" id="IPR029001">
    <property type="entry name" value="ITPase-like_fam"/>
</dbReference>
<evidence type="ECO:0000256" key="5">
    <source>
        <dbReference type="ARBA" id="ARBA00022801"/>
    </source>
</evidence>
<reference evidence="14 15" key="1">
    <citation type="submission" date="2015-01" db="EMBL/GenBank/DDBJ databases">
        <title>Jeotgalibacillus campisalis genome sequencing.</title>
        <authorList>
            <person name="Goh K.M."/>
            <person name="Chan K.-G."/>
            <person name="Yaakop A.S."/>
            <person name="Ee R."/>
            <person name="Gan H.M."/>
            <person name="Chan C.S."/>
        </authorList>
    </citation>
    <scope>NUCLEOTIDE SEQUENCE [LARGE SCALE GENOMIC DNA]</scope>
    <source>
        <strain evidence="14 15">SF-57</strain>
    </source>
</reference>
<protein>
    <recommendedName>
        <fullName evidence="9">inosine/xanthosine triphosphatase</fullName>
        <ecNumber evidence="9">3.6.1.73</ecNumber>
    </recommendedName>
</protein>
<evidence type="ECO:0000256" key="12">
    <source>
        <dbReference type="ARBA" id="ARBA00060855"/>
    </source>
</evidence>
<gene>
    <name evidence="14" type="ORF">KR50_30510</name>
</gene>
<dbReference type="SUPFAM" id="SSF52972">
    <property type="entry name" value="ITPase-like"/>
    <property type="match status" value="1"/>
</dbReference>
<dbReference type="FunFam" id="3.90.950.10:FF:000002">
    <property type="entry name" value="Inosine/xanthosine triphosphatase"/>
    <property type="match status" value="1"/>
</dbReference>
<name>A0A0C2VPK3_9BACL</name>
<evidence type="ECO:0000256" key="3">
    <source>
        <dbReference type="ARBA" id="ARBA00022723"/>
    </source>
</evidence>
<comment type="catalytic activity">
    <reaction evidence="10">
        <text>ITP + H2O = IDP + phosphate + H(+)</text>
        <dbReference type="Rhea" id="RHEA:28330"/>
        <dbReference type="ChEBI" id="CHEBI:15377"/>
        <dbReference type="ChEBI" id="CHEBI:15378"/>
        <dbReference type="ChEBI" id="CHEBI:43474"/>
        <dbReference type="ChEBI" id="CHEBI:58280"/>
        <dbReference type="ChEBI" id="CHEBI:61402"/>
        <dbReference type="EC" id="3.6.1.73"/>
    </reaction>
</comment>
<dbReference type="PATRIC" id="fig|220754.4.peg.3064"/>
<comment type="catalytic activity">
    <reaction evidence="11">
        <text>XTP + H2O = XDP + phosphate + H(+)</text>
        <dbReference type="Rhea" id="RHEA:28406"/>
        <dbReference type="ChEBI" id="CHEBI:15377"/>
        <dbReference type="ChEBI" id="CHEBI:15378"/>
        <dbReference type="ChEBI" id="CHEBI:43474"/>
        <dbReference type="ChEBI" id="CHEBI:59884"/>
        <dbReference type="ChEBI" id="CHEBI:61314"/>
        <dbReference type="EC" id="3.6.1.73"/>
    </reaction>
</comment>
<dbReference type="PANTHER" id="PTHR34699:SF2">
    <property type="entry name" value="NON-CANONICAL PURINE NTP PHOSPHATASE_PRRC1 DOMAIN-CONTAINING PROTEIN"/>
    <property type="match status" value="1"/>
</dbReference>
<dbReference type="PANTHER" id="PTHR34699">
    <property type="match status" value="1"/>
</dbReference>
<dbReference type="AlphaFoldDB" id="A0A0C2VPK3"/>
<evidence type="ECO:0000256" key="9">
    <source>
        <dbReference type="ARBA" id="ARBA00038901"/>
    </source>
</evidence>
<evidence type="ECO:0000256" key="11">
    <source>
        <dbReference type="ARBA" id="ARBA00048781"/>
    </source>
</evidence>
<evidence type="ECO:0000256" key="6">
    <source>
        <dbReference type="ARBA" id="ARBA00022842"/>
    </source>
</evidence>
<evidence type="ECO:0000256" key="7">
    <source>
        <dbReference type="ARBA" id="ARBA00023080"/>
    </source>
</evidence>
<comment type="similarity">
    <text evidence="12">Belongs to the YjjX NTPase family.</text>
</comment>
<evidence type="ECO:0000256" key="8">
    <source>
        <dbReference type="ARBA" id="ARBA00023211"/>
    </source>
</evidence>
<keyword evidence="4" id="KW-0547">Nucleotide-binding</keyword>
<dbReference type="RefSeq" id="WP_232304289.1">
    <property type="nucleotide sequence ID" value="NZ_JXRR01000017.1"/>
</dbReference>
<keyword evidence="6" id="KW-0460">Magnesium</keyword>
<keyword evidence="15" id="KW-1185">Reference proteome</keyword>
<evidence type="ECO:0000313" key="15">
    <source>
        <dbReference type="Proteomes" id="UP000031972"/>
    </source>
</evidence>